<protein>
    <submittedName>
        <fullName evidence="1">Uncharacterized protein</fullName>
    </submittedName>
</protein>
<sequence length="347" mass="39184">MTMYLKLSCVQRQNTNHRKSNVRYAINYKNLQISQIVEPTLAPLCHDQFPFLGPSTFQLWPAAPRLLPEEQMDYRDDPVRLSISAMSAIRKPVSVKRLRVETAIPQFVTVVDVAMELLLREALRKRRSLSRTVHPILASSCDFLRTANCCQYSCASDTLSGRSIALQILLKAIEITLIRLREVYAVDSIIIIILFKKNQTRVPGRPSLADPSDTIEIVSPLCIHPFTLLPPPRCPPIICTRAPTNYFIRTSFTDEATATKTRFKTANKSSSTERVRVSKYYNAYQTVTVADVSGVHYSITDDTPVRRAYMHIQKQSTPRRGGAFNTRYTGYSAGGCAMHVIVRALWA</sequence>
<organism evidence="2">
    <name type="scientific">Camponotus floridanus</name>
    <name type="common">Florida carpenter ant</name>
    <dbReference type="NCBI Taxonomy" id="104421"/>
    <lineage>
        <taxon>Eukaryota</taxon>
        <taxon>Metazoa</taxon>
        <taxon>Ecdysozoa</taxon>
        <taxon>Arthropoda</taxon>
        <taxon>Hexapoda</taxon>
        <taxon>Insecta</taxon>
        <taxon>Pterygota</taxon>
        <taxon>Neoptera</taxon>
        <taxon>Endopterygota</taxon>
        <taxon>Hymenoptera</taxon>
        <taxon>Apocrita</taxon>
        <taxon>Aculeata</taxon>
        <taxon>Formicoidea</taxon>
        <taxon>Formicidae</taxon>
        <taxon>Formicinae</taxon>
        <taxon>Camponotus</taxon>
    </lineage>
</organism>
<evidence type="ECO:0000313" key="2">
    <source>
        <dbReference type="Proteomes" id="UP000000311"/>
    </source>
</evidence>
<gene>
    <name evidence="1" type="ORF">EAG_09987</name>
</gene>
<name>E1ZY35_CAMFO</name>
<accession>E1ZY35</accession>
<reference evidence="1 2" key="1">
    <citation type="journal article" date="2010" name="Science">
        <title>Genomic comparison of the ants Camponotus floridanus and Harpegnathos saltator.</title>
        <authorList>
            <person name="Bonasio R."/>
            <person name="Zhang G."/>
            <person name="Ye C."/>
            <person name="Mutti N.S."/>
            <person name="Fang X."/>
            <person name="Qin N."/>
            <person name="Donahue G."/>
            <person name="Yang P."/>
            <person name="Li Q."/>
            <person name="Li C."/>
            <person name="Zhang P."/>
            <person name="Huang Z."/>
            <person name="Berger S.L."/>
            <person name="Reinberg D."/>
            <person name="Wang J."/>
            <person name="Liebig J."/>
        </authorList>
    </citation>
    <scope>NUCLEOTIDE SEQUENCE [LARGE SCALE GENOMIC DNA]</scope>
    <source>
        <strain evidence="2">C129</strain>
    </source>
</reference>
<dbReference type="EMBL" id="GL435171">
    <property type="protein sequence ID" value="EFN73884.1"/>
    <property type="molecule type" value="Genomic_DNA"/>
</dbReference>
<evidence type="ECO:0000313" key="1">
    <source>
        <dbReference type="EMBL" id="EFN73884.1"/>
    </source>
</evidence>
<keyword evidence="2" id="KW-1185">Reference proteome</keyword>
<dbReference type="Proteomes" id="UP000000311">
    <property type="component" value="Unassembled WGS sequence"/>
</dbReference>
<dbReference type="InParanoid" id="E1ZY35"/>
<proteinExistence type="predicted"/>
<dbReference type="AlphaFoldDB" id="E1ZY35"/>